<dbReference type="NCBIfam" id="NF047767">
    <property type="entry name" value="LBF_2804_fam"/>
    <property type="match status" value="1"/>
</dbReference>
<dbReference type="AlphaFoldDB" id="A0A368U707"/>
<name>A0A368U707_9GAMM</name>
<dbReference type="Proteomes" id="UP000252405">
    <property type="component" value="Unassembled WGS sequence"/>
</dbReference>
<feature type="transmembrane region" description="Helical" evidence="1">
    <location>
        <begin position="20"/>
        <end position="41"/>
    </location>
</feature>
<dbReference type="EMBL" id="QPII01000002">
    <property type="protein sequence ID" value="RCV90843.1"/>
    <property type="molecule type" value="Genomic_DNA"/>
</dbReference>
<keyword evidence="1" id="KW-0472">Membrane</keyword>
<evidence type="ECO:0000313" key="2">
    <source>
        <dbReference type="EMBL" id="RCV90843.1"/>
    </source>
</evidence>
<keyword evidence="3" id="KW-1185">Reference proteome</keyword>
<sequence>MRQGILDGMQDMTLMEQLPYWAGFFVVAGIVSAVEILFLYWNALRGVARISRIAGIPLQDSQYARLLVSGMSRVALELPSPRHRIYGIDPYAQMGRWKLALTSILYRMKVGVSSFILRVLMRRVFGRMALRGLLPLVTGPLYAIWNAIITWRIMRKAKVQALGPYTIEFLMQRLEADLDRLGSTARDVILHGMGELIMRSQDAHPNHVYLLARLLDAFEVSDRELAIDWPGHRRKLDTLDEAETQWVLEIMTIATVLSGKWQGRPRRFLQEVHEACGATLDEERLQARRKEMLEGRQPT</sequence>
<keyword evidence="1" id="KW-0812">Transmembrane</keyword>
<reference evidence="2 3" key="1">
    <citation type="submission" date="2018-07" db="EMBL/GenBank/DDBJ databases">
        <title>Halomonas montanilacus sp. nov., isolated from Lake Pengyan on Tibetan Plateau.</title>
        <authorList>
            <person name="Lu H."/>
            <person name="Xing P."/>
            <person name="Wu Q."/>
        </authorList>
    </citation>
    <scope>NUCLEOTIDE SEQUENCE [LARGE SCALE GENOMIC DNA]</scope>
    <source>
        <strain evidence="2 3">PYC7W</strain>
    </source>
</reference>
<organism evidence="2 3">
    <name type="scientific">Billgrantia montanilacus</name>
    <dbReference type="NCBI Taxonomy" id="2282305"/>
    <lineage>
        <taxon>Bacteria</taxon>
        <taxon>Pseudomonadati</taxon>
        <taxon>Pseudomonadota</taxon>
        <taxon>Gammaproteobacteria</taxon>
        <taxon>Oceanospirillales</taxon>
        <taxon>Halomonadaceae</taxon>
        <taxon>Billgrantia</taxon>
    </lineage>
</organism>
<accession>A0A368U707</accession>
<evidence type="ECO:0000256" key="1">
    <source>
        <dbReference type="SAM" id="Phobius"/>
    </source>
</evidence>
<comment type="caution">
    <text evidence="2">The sequence shown here is derived from an EMBL/GenBank/DDBJ whole genome shotgun (WGS) entry which is preliminary data.</text>
</comment>
<keyword evidence="1" id="KW-1133">Transmembrane helix</keyword>
<evidence type="ECO:0000313" key="3">
    <source>
        <dbReference type="Proteomes" id="UP000252405"/>
    </source>
</evidence>
<proteinExistence type="predicted"/>
<protein>
    <submittedName>
        <fullName evidence="2">Uncharacterized protein</fullName>
    </submittedName>
</protein>
<feature type="transmembrane region" description="Helical" evidence="1">
    <location>
        <begin position="133"/>
        <end position="154"/>
    </location>
</feature>
<gene>
    <name evidence="2" type="ORF">DU505_02755</name>
</gene>